<proteinExistence type="predicted"/>
<gene>
    <name evidence="1" type="ORF">A2876_01680</name>
</gene>
<organism evidence="1 2">
    <name type="scientific">Candidatus Amesbacteria bacterium RIFCSPHIGHO2_01_FULL_48_32b</name>
    <dbReference type="NCBI Taxonomy" id="1797253"/>
    <lineage>
        <taxon>Bacteria</taxon>
        <taxon>Candidatus Amesiibacteriota</taxon>
    </lineage>
</organism>
<reference evidence="1 2" key="1">
    <citation type="journal article" date="2016" name="Nat. Commun.">
        <title>Thousands of microbial genomes shed light on interconnected biogeochemical processes in an aquifer system.</title>
        <authorList>
            <person name="Anantharaman K."/>
            <person name="Brown C.T."/>
            <person name="Hug L.A."/>
            <person name="Sharon I."/>
            <person name="Castelle C.J."/>
            <person name="Probst A.J."/>
            <person name="Thomas B.C."/>
            <person name="Singh A."/>
            <person name="Wilkins M.J."/>
            <person name="Karaoz U."/>
            <person name="Brodie E.L."/>
            <person name="Williams K.H."/>
            <person name="Hubbard S.S."/>
            <person name="Banfield J.F."/>
        </authorList>
    </citation>
    <scope>NUCLEOTIDE SEQUENCE [LARGE SCALE GENOMIC DNA]</scope>
</reference>
<evidence type="ECO:0000313" key="2">
    <source>
        <dbReference type="Proteomes" id="UP000178176"/>
    </source>
</evidence>
<evidence type="ECO:0000313" key="1">
    <source>
        <dbReference type="EMBL" id="OGC92059.1"/>
    </source>
</evidence>
<dbReference type="AlphaFoldDB" id="A0A1F4YDK9"/>
<dbReference type="Pfam" id="PF08843">
    <property type="entry name" value="AbiEii"/>
    <property type="match status" value="1"/>
</dbReference>
<protein>
    <submittedName>
        <fullName evidence="1">Uncharacterized protein</fullName>
    </submittedName>
</protein>
<accession>A0A1F4YDK9</accession>
<sequence>MSGAKLGAKGISYTRFLGLHTFVFGLPDNSQLKVDFNYYPFPRINTSKKWGKIAIDSVEDIAVNKVHTISVKPRSRDFIDLYFLLKDKKWELSLPRLISLAKIKFDWDINPLQMGENLAKVVTVKDLPRMLVPFDQKEMENYLLRLAKSLESDIFEN</sequence>
<dbReference type="EMBL" id="MEXH01000022">
    <property type="protein sequence ID" value="OGC92059.1"/>
    <property type="molecule type" value="Genomic_DNA"/>
</dbReference>
<dbReference type="InterPro" id="IPR014942">
    <property type="entry name" value="AbiEii"/>
</dbReference>
<comment type="caution">
    <text evidence="1">The sequence shown here is derived from an EMBL/GenBank/DDBJ whole genome shotgun (WGS) entry which is preliminary data.</text>
</comment>
<name>A0A1F4YDK9_9BACT</name>
<dbReference type="Proteomes" id="UP000178176">
    <property type="component" value="Unassembled WGS sequence"/>
</dbReference>